<evidence type="ECO:0000256" key="2">
    <source>
        <dbReference type="ARBA" id="ARBA00012264"/>
    </source>
</evidence>
<dbReference type="GO" id="GO:0031418">
    <property type="term" value="F:L-ascorbic acid binding"/>
    <property type="evidence" value="ECO:0007669"/>
    <property type="project" value="InterPro"/>
</dbReference>
<dbReference type="Proteomes" id="UP000747110">
    <property type="component" value="Unassembled WGS sequence"/>
</dbReference>
<sequence>MDLTERINLLPDSVRRQILQAVCGNSSAPRASAHPGVPYEVRKDQNVIKGENQSSKWEARVPSLPACHEALPDVKMVAGACIVDNFVIQDHMKEALACARQALAEGQQQAAVGGALPLTSVGRQVDTAARGDIMRWLHPEREAAAGRGPLAALLVRMEGLRRQLERQGYSVGGRTTYQLACYPGGGTRYVRHADASISCPTRTLTAIVYLNEANWDSQVDGGCLALYNVPYSGPLWGRGLAAGEPATVVAPVGSRLVVFESHIFHEVLPAHRNRYAVTAWFHKPPPQPLGSQGAAENEPAAAPLLQPLAPLLPPCPVLPNTEGAPPGASRGISIPGASLPRVAADSVKAVEGRMADIAAADADGYLALQAAASAPIDTGAGNIAIAATRPAPAPAPAPDTLGVATEGGACGRTDSVCAGAEDAAAATVGARIFVSMAAYRDPEGPWTLHSLFSKADHPERVRVGVVWQIDPVKEATFVGVAGALRHPEWLRQVSQVVVPYQDAAGPCTARALTQTLWSGEEYILQIDSHMRMVPGWDTACIQQLAAAEAMSLTGKAVLSTYPLGYSGAGPAATSPDDTSAPTTLLCAKGFDQDGFLRTVGRVLRKRPAAPLLTHFWAAGLTFTRSEWLREVPYCPYLPHLFFGEESYMLARMWTRGWDVFAPAVPLAFHQWERSARAHTYQRDKMGEAAKGQQQQPRQQPEPQGEKQGAEQELEVGQGRALEEGATDGAWTAGTLSSRAANVPTTACCAAQGTDTTIAATVDVTPTAAAITAVRKRSQAQVLRVLSSDAVDAAAVRAREPSDARHSLQTCDMLHAAVLAQGSSGHDGDTREEGDSDAWGLGQVWGLGTLRTLDQLAAASGVDYAAKTVSARAQWGGLPQDAFEM</sequence>
<evidence type="ECO:0000256" key="4">
    <source>
        <dbReference type="ARBA" id="ARBA00022964"/>
    </source>
</evidence>
<protein>
    <recommendedName>
        <fullName evidence="2">procollagen-lysine 5-dioxygenase</fullName>
        <ecNumber evidence="2">1.14.11.4</ecNumber>
    </recommendedName>
</protein>
<keyword evidence="4" id="KW-0223">Dioxygenase</keyword>
<evidence type="ECO:0000256" key="8">
    <source>
        <dbReference type="SAM" id="MobiDB-lite"/>
    </source>
</evidence>
<dbReference type="EMBL" id="BNCP01000001">
    <property type="protein sequence ID" value="GIL69567.1"/>
    <property type="molecule type" value="Genomic_DNA"/>
</dbReference>
<dbReference type="SMART" id="SM00702">
    <property type="entry name" value="P4Hc"/>
    <property type="match status" value="1"/>
</dbReference>
<gene>
    <name evidence="10" type="ORF">Vretifemale_495</name>
</gene>
<dbReference type="PANTHER" id="PTHR34496:SF9">
    <property type="entry name" value="[SKP1-PROTEIN]-HYDROXYPROLINE N-ACETYLGLUCOSAMINYLTRANSFERASE"/>
    <property type="match status" value="1"/>
</dbReference>
<dbReference type="InterPro" id="IPR029044">
    <property type="entry name" value="Nucleotide-diphossugar_trans"/>
</dbReference>
<keyword evidence="6" id="KW-0408">Iron</keyword>
<dbReference type="InterPro" id="IPR005123">
    <property type="entry name" value="Oxoglu/Fe-dep_dioxygenase_dom"/>
</dbReference>
<comment type="catalytic activity">
    <reaction evidence="7">
        <text>L-lysyl-[collagen] + 2-oxoglutarate + O2 = (5R)-5-hydroxy-L-lysyl-[collagen] + succinate + CO2</text>
        <dbReference type="Rhea" id="RHEA:16569"/>
        <dbReference type="Rhea" id="RHEA-COMP:12751"/>
        <dbReference type="Rhea" id="RHEA-COMP:12752"/>
        <dbReference type="ChEBI" id="CHEBI:15379"/>
        <dbReference type="ChEBI" id="CHEBI:16526"/>
        <dbReference type="ChEBI" id="CHEBI:16810"/>
        <dbReference type="ChEBI" id="CHEBI:29969"/>
        <dbReference type="ChEBI" id="CHEBI:30031"/>
        <dbReference type="ChEBI" id="CHEBI:133442"/>
        <dbReference type="EC" id="1.14.11.4"/>
    </reaction>
</comment>
<dbReference type="InterPro" id="IPR039558">
    <property type="entry name" value="TPA1/OFD1_N"/>
</dbReference>
<dbReference type="SUPFAM" id="SSF53448">
    <property type="entry name" value="Nucleotide-diphospho-sugar transferases"/>
    <property type="match status" value="1"/>
</dbReference>
<evidence type="ECO:0000313" key="10">
    <source>
        <dbReference type="EMBL" id="GIL69567.1"/>
    </source>
</evidence>
<comment type="caution">
    <text evidence="10">The sequence shown here is derived from an EMBL/GenBank/DDBJ whole genome shotgun (WGS) entry which is preliminary data.</text>
</comment>
<proteinExistence type="predicted"/>
<dbReference type="InterPro" id="IPR021067">
    <property type="entry name" value="Glycosyltransferase"/>
</dbReference>
<keyword evidence="3" id="KW-0479">Metal-binding</keyword>
<dbReference type="Pfam" id="PF13661">
    <property type="entry name" value="2OG-FeII_Oxy_4"/>
    <property type="match status" value="1"/>
</dbReference>
<evidence type="ECO:0000256" key="7">
    <source>
        <dbReference type="ARBA" id="ARBA00047930"/>
    </source>
</evidence>
<dbReference type="Pfam" id="PF11397">
    <property type="entry name" value="GlcNAc"/>
    <property type="match status" value="2"/>
</dbReference>
<feature type="domain" description="Fe2OG dioxygenase" evidence="9">
    <location>
        <begin position="173"/>
        <end position="283"/>
    </location>
</feature>
<dbReference type="GO" id="GO:0008475">
    <property type="term" value="F:procollagen-lysine 5-dioxygenase activity"/>
    <property type="evidence" value="ECO:0007669"/>
    <property type="project" value="UniProtKB-EC"/>
</dbReference>
<feature type="compositionally biased region" description="Low complexity" evidence="8">
    <location>
        <begin position="688"/>
        <end position="702"/>
    </location>
</feature>
<comment type="cofactor">
    <cofactor evidence="1">
        <name>L-ascorbate</name>
        <dbReference type="ChEBI" id="CHEBI:38290"/>
    </cofactor>
</comment>
<feature type="region of interest" description="Disordered" evidence="8">
    <location>
        <begin position="683"/>
        <end position="714"/>
    </location>
</feature>
<keyword evidence="11" id="KW-1185">Reference proteome</keyword>
<dbReference type="AlphaFoldDB" id="A0A8J4BUW9"/>
<evidence type="ECO:0000256" key="1">
    <source>
        <dbReference type="ARBA" id="ARBA00001961"/>
    </source>
</evidence>
<reference evidence="10" key="1">
    <citation type="journal article" date="2021" name="Proc. Natl. Acad. Sci. U.S.A.">
        <title>Three genomes in the algal genus Volvox reveal the fate of a haploid sex-determining region after a transition to homothallism.</title>
        <authorList>
            <person name="Yamamoto K."/>
            <person name="Hamaji T."/>
            <person name="Kawai-Toyooka H."/>
            <person name="Matsuzaki R."/>
            <person name="Takahashi F."/>
            <person name="Nishimura Y."/>
            <person name="Kawachi M."/>
            <person name="Noguchi H."/>
            <person name="Minakuchi Y."/>
            <person name="Umen J.G."/>
            <person name="Toyoda A."/>
            <person name="Nozaki H."/>
        </authorList>
    </citation>
    <scope>NUCLEOTIDE SEQUENCE</scope>
    <source>
        <strain evidence="10">NIES-3786</strain>
    </source>
</reference>
<evidence type="ECO:0000313" key="11">
    <source>
        <dbReference type="Proteomes" id="UP000747110"/>
    </source>
</evidence>
<dbReference type="PANTHER" id="PTHR34496">
    <property type="entry name" value="GLCNAC TRANSFERASE-RELATED"/>
    <property type="match status" value="1"/>
</dbReference>
<dbReference type="GO" id="GO:0005506">
    <property type="term" value="F:iron ion binding"/>
    <property type="evidence" value="ECO:0007669"/>
    <property type="project" value="InterPro"/>
</dbReference>
<organism evidence="10 11">
    <name type="scientific">Volvox reticuliferus</name>
    <dbReference type="NCBI Taxonomy" id="1737510"/>
    <lineage>
        <taxon>Eukaryota</taxon>
        <taxon>Viridiplantae</taxon>
        <taxon>Chlorophyta</taxon>
        <taxon>core chlorophytes</taxon>
        <taxon>Chlorophyceae</taxon>
        <taxon>CS clade</taxon>
        <taxon>Chlamydomonadales</taxon>
        <taxon>Volvocaceae</taxon>
        <taxon>Volvox</taxon>
    </lineage>
</organism>
<keyword evidence="5" id="KW-0560">Oxidoreductase</keyword>
<evidence type="ECO:0000256" key="6">
    <source>
        <dbReference type="ARBA" id="ARBA00023004"/>
    </source>
</evidence>
<dbReference type="Gene3D" id="2.60.120.620">
    <property type="entry name" value="q2cbj1_9rhob like domain"/>
    <property type="match status" value="1"/>
</dbReference>
<evidence type="ECO:0000259" key="9">
    <source>
        <dbReference type="PROSITE" id="PS51471"/>
    </source>
</evidence>
<dbReference type="OrthoDB" id="76265at2759"/>
<dbReference type="PROSITE" id="PS51471">
    <property type="entry name" value="FE2OG_OXY"/>
    <property type="match status" value="1"/>
</dbReference>
<name>A0A8J4BUW9_9CHLO</name>
<evidence type="ECO:0000256" key="5">
    <source>
        <dbReference type="ARBA" id="ARBA00023002"/>
    </source>
</evidence>
<dbReference type="InterPro" id="IPR006620">
    <property type="entry name" value="Pro_4_hyd_alph"/>
</dbReference>
<evidence type="ECO:0000256" key="3">
    <source>
        <dbReference type="ARBA" id="ARBA00022723"/>
    </source>
</evidence>
<dbReference type="EC" id="1.14.11.4" evidence="2"/>
<accession>A0A8J4BUW9</accession>